<evidence type="ECO:0000313" key="2">
    <source>
        <dbReference type="Proteomes" id="UP000027601"/>
    </source>
</evidence>
<dbReference type="EMBL" id="BAJS01000040">
    <property type="protein sequence ID" value="GAK38154.1"/>
    <property type="molecule type" value="Genomic_DNA"/>
</dbReference>
<dbReference type="AlphaFoldDB" id="A0A069DCU4"/>
<gene>
    <name evidence="1" type="ORF">JCM15093_3469</name>
</gene>
<keyword evidence="2" id="KW-1185">Reference proteome</keyword>
<organism evidence="1 2">
    <name type="scientific">Bacteroides graminisolvens DSM 19988 = JCM 15093</name>
    <dbReference type="NCBI Taxonomy" id="1121097"/>
    <lineage>
        <taxon>Bacteria</taxon>
        <taxon>Pseudomonadati</taxon>
        <taxon>Bacteroidota</taxon>
        <taxon>Bacteroidia</taxon>
        <taxon>Bacteroidales</taxon>
        <taxon>Bacteroidaceae</taxon>
        <taxon>Bacteroides</taxon>
    </lineage>
</organism>
<proteinExistence type="predicted"/>
<protein>
    <submittedName>
        <fullName evidence="1">Uncharacterized protein</fullName>
    </submittedName>
</protein>
<comment type="caution">
    <text evidence="1">The sequence shown here is derived from an EMBL/GenBank/DDBJ whole genome shotgun (WGS) entry which is preliminary data.</text>
</comment>
<reference evidence="1 2" key="1">
    <citation type="journal article" date="2015" name="Microbes Environ.">
        <title>Distribution and evolution of nitrogen fixation genes in the phylum bacteroidetes.</title>
        <authorList>
            <person name="Inoue J."/>
            <person name="Oshima K."/>
            <person name="Suda W."/>
            <person name="Sakamoto M."/>
            <person name="Iino T."/>
            <person name="Noda S."/>
            <person name="Hongoh Y."/>
            <person name="Hattori M."/>
            <person name="Ohkuma M."/>
        </authorList>
    </citation>
    <scope>NUCLEOTIDE SEQUENCE [LARGE SCALE GENOMIC DNA]</scope>
    <source>
        <strain evidence="1 2">JCM 15093</strain>
    </source>
</reference>
<name>A0A069DCU4_9BACE</name>
<dbReference type="Proteomes" id="UP000027601">
    <property type="component" value="Unassembled WGS sequence"/>
</dbReference>
<sequence length="59" mass="6641">MLTDFEDRNGDLVKHVYDGSSAVFQQIGKGTDPHYEFKGRNENSSDPKVVNLTNAIQEQ</sequence>
<dbReference type="RefSeq" id="WP_024997676.1">
    <property type="nucleotide sequence ID" value="NZ_BAJS01000040.1"/>
</dbReference>
<evidence type="ECO:0000313" key="1">
    <source>
        <dbReference type="EMBL" id="GAK38154.1"/>
    </source>
</evidence>
<accession>A0A069DCU4</accession>